<evidence type="ECO:0000256" key="1">
    <source>
        <dbReference type="SAM" id="MobiDB-lite"/>
    </source>
</evidence>
<sequence length="172" mass="20151">MTPFSTAEPKKEETKITRPLNPPPYSPEILNNLSKYSVWSLSVIGRELVQELIWRTQMLMNLLLKLTDRRYQQQAAGDPEQLLEYCQMILTRIIEIRLRIDRVPRPQQISEDDFIAMMADPSAPVKSPEQVKKEEMFEAQRQKLVRLSSALKSFEWMCSVSDPRLLKKPEKF</sequence>
<gene>
    <name evidence="2" type="ORF">TCNE_LOCUS13786</name>
</gene>
<dbReference type="AlphaFoldDB" id="A0A3P7GYF5"/>
<reference evidence="2" key="1">
    <citation type="submission" date="2018-11" db="EMBL/GenBank/DDBJ databases">
        <authorList>
            <consortium name="Pathogen Informatics"/>
        </authorList>
    </citation>
    <scope>NUCLEOTIDE SEQUENCE [LARGE SCALE GENOMIC DNA]</scope>
</reference>
<feature type="region of interest" description="Disordered" evidence="1">
    <location>
        <begin position="1"/>
        <end position="23"/>
    </location>
</feature>
<evidence type="ECO:0000313" key="2">
    <source>
        <dbReference type="EMBL" id="VDM45107.1"/>
    </source>
</evidence>
<dbReference type="EMBL" id="UYWY01021897">
    <property type="protein sequence ID" value="VDM45107.1"/>
    <property type="molecule type" value="Genomic_DNA"/>
</dbReference>
<accession>A0A3P7GYF5</accession>
<protein>
    <recommendedName>
        <fullName evidence="3">Mediator of RNA polymerase II transcription subunit 30</fullName>
    </recommendedName>
</protein>
<organism evidence="2">
    <name type="scientific">Toxocara canis</name>
    <name type="common">Canine roundworm</name>
    <dbReference type="NCBI Taxonomy" id="6265"/>
    <lineage>
        <taxon>Eukaryota</taxon>
        <taxon>Metazoa</taxon>
        <taxon>Ecdysozoa</taxon>
        <taxon>Nematoda</taxon>
        <taxon>Chromadorea</taxon>
        <taxon>Rhabditida</taxon>
        <taxon>Spirurina</taxon>
        <taxon>Ascaridomorpha</taxon>
        <taxon>Ascaridoidea</taxon>
        <taxon>Toxocaridae</taxon>
        <taxon>Toxocara</taxon>
    </lineage>
</organism>
<evidence type="ECO:0008006" key="3">
    <source>
        <dbReference type="Google" id="ProtNLM"/>
    </source>
</evidence>
<name>A0A3P7GYF5_TOXCA</name>
<proteinExistence type="predicted"/>